<accession>A0A9P6E917</accession>
<evidence type="ECO:0008006" key="3">
    <source>
        <dbReference type="Google" id="ProtNLM"/>
    </source>
</evidence>
<evidence type="ECO:0000313" key="1">
    <source>
        <dbReference type="EMBL" id="KAF9524963.1"/>
    </source>
</evidence>
<protein>
    <recommendedName>
        <fullName evidence="3">Heat shock 70 kDa protein 12A</fullName>
    </recommendedName>
</protein>
<name>A0A9P6E917_9AGAR</name>
<dbReference type="OrthoDB" id="2963168at2759"/>
<comment type="caution">
    <text evidence="1">The sequence shown here is derived from an EMBL/GenBank/DDBJ whole genome shotgun (WGS) entry which is preliminary data.</text>
</comment>
<dbReference type="Gene3D" id="3.30.420.40">
    <property type="match status" value="1"/>
</dbReference>
<dbReference type="PANTHER" id="PTHR14187">
    <property type="entry name" value="ALPHA KINASE/ELONGATION FACTOR 2 KINASE"/>
    <property type="match status" value="1"/>
</dbReference>
<dbReference type="Proteomes" id="UP000807306">
    <property type="component" value="Unassembled WGS sequence"/>
</dbReference>
<sequence length="609" mass="68355">MSSRQAYRGPKRKLALAFDVGTTFSGISYSVLDPGQVPEIKPVTRFPAHEHISGASKIPTIIYYDRAGKVKAVGAEALREGILETAEDEEWTKAEWFKLHLRNKIGAGKAVGNDIPALPLNKSVIDVFADFLAYLFVCAETYIKDTHANGPTFWESVKGEIDFVLSHPNGWEGTQQQEMRKAAAQAKLIPDTPAGHARLTFVTEGEASLHYSIQNGLPAGAMKNGDGVVIVDAGGGTIDISSYCRNTAASKETFDEVAAPQCHFHGSVFVSIHARMFLDNFLADSPFHEDLEHIVRCFDKTTKLRFRDSKEFQYVKFGSTRDNDEKFNIRFGQLKLQGSDVAMFFEPSINCVVKAVLDQRKNAHKSISHVVLVGGFAASDWLYTNIQSQLTPKGLNVIRPDNHVNKAVSDGAISFYLDHFVRTRVSKVTYGNFCHIPFEPTAPDHQQRIKNTFVSVSGSKRISDAFDVILPKNTQVTETKEFRKSYFRESENKGDFKSAEFYVWCYRGQLDEPKWKDQDTIGFSWLNRFASPLENYTKLCTITVDLSHLPLQARPKATGRGTFFRLDYEIVLLFGLTELKAQVAWKEKTIEKRSATKIVYDPDTTNDEP</sequence>
<dbReference type="AlphaFoldDB" id="A0A9P6E917"/>
<dbReference type="SUPFAM" id="SSF53067">
    <property type="entry name" value="Actin-like ATPase domain"/>
    <property type="match status" value="2"/>
</dbReference>
<dbReference type="PANTHER" id="PTHR14187:SF5">
    <property type="entry name" value="HEAT SHOCK 70 KDA PROTEIN 12A"/>
    <property type="match status" value="1"/>
</dbReference>
<organism evidence="1 2">
    <name type="scientific">Crepidotus variabilis</name>
    <dbReference type="NCBI Taxonomy" id="179855"/>
    <lineage>
        <taxon>Eukaryota</taxon>
        <taxon>Fungi</taxon>
        <taxon>Dikarya</taxon>
        <taxon>Basidiomycota</taxon>
        <taxon>Agaricomycotina</taxon>
        <taxon>Agaricomycetes</taxon>
        <taxon>Agaricomycetidae</taxon>
        <taxon>Agaricales</taxon>
        <taxon>Agaricineae</taxon>
        <taxon>Crepidotaceae</taxon>
        <taxon>Crepidotus</taxon>
    </lineage>
</organism>
<dbReference type="InterPro" id="IPR043129">
    <property type="entry name" value="ATPase_NBD"/>
</dbReference>
<gene>
    <name evidence="1" type="ORF">CPB83DRAFT_944651</name>
</gene>
<dbReference type="CDD" id="cd10170">
    <property type="entry name" value="ASKHA_NBD_HSP70"/>
    <property type="match status" value="1"/>
</dbReference>
<keyword evidence="2" id="KW-1185">Reference proteome</keyword>
<reference evidence="1" key="1">
    <citation type="submission" date="2020-11" db="EMBL/GenBank/DDBJ databases">
        <authorList>
            <consortium name="DOE Joint Genome Institute"/>
            <person name="Ahrendt S."/>
            <person name="Riley R."/>
            <person name="Andreopoulos W."/>
            <person name="Labutti K."/>
            <person name="Pangilinan J."/>
            <person name="Ruiz-Duenas F.J."/>
            <person name="Barrasa J.M."/>
            <person name="Sanchez-Garcia M."/>
            <person name="Camarero S."/>
            <person name="Miyauchi S."/>
            <person name="Serrano A."/>
            <person name="Linde D."/>
            <person name="Babiker R."/>
            <person name="Drula E."/>
            <person name="Ayuso-Fernandez I."/>
            <person name="Pacheco R."/>
            <person name="Padilla G."/>
            <person name="Ferreira P."/>
            <person name="Barriuso J."/>
            <person name="Kellner H."/>
            <person name="Castanera R."/>
            <person name="Alfaro M."/>
            <person name="Ramirez L."/>
            <person name="Pisabarro A.G."/>
            <person name="Kuo A."/>
            <person name="Tritt A."/>
            <person name="Lipzen A."/>
            <person name="He G."/>
            <person name="Yan M."/>
            <person name="Ng V."/>
            <person name="Cullen D."/>
            <person name="Martin F."/>
            <person name="Rosso M.-N."/>
            <person name="Henrissat B."/>
            <person name="Hibbett D."/>
            <person name="Martinez A.T."/>
            <person name="Grigoriev I.V."/>
        </authorList>
    </citation>
    <scope>NUCLEOTIDE SEQUENCE</scope>
    <source>
        <strain evidence="1">CBS 506.95</strain>
    </source>
</reference>
<proteinExistence type="predicted"/>
<evidence type="ECO:0000313" key="2">
    <source>
        <dbReference type="Proteomes" id="UP000807306"/>
    </source>
</evidence>
<dbReference type="EMBL" id="MU157890">
    <property type="protein sequence ID" value="KAF9524963.1"/>
    <property type="molecule type" value="Genomic_DNA"/>
</dbReference>